<accession>A0A1T2X0U0</accession>
<dbReference type="EMBL" id="MSZX01000016">
    <property type="protein sequence ID" value="OPA73514.1"/>
    <property type="molecule type" value="Genomic_DNA"/>
</dbReference>
<dbReference type="AlphaFoldDB" id="A0A1T2X0U0"/>
<protein>
    <submittedName>
        <fullName evidence="2">Oxidoreductase</fullName>
    </submittedName>
</protein>
<gene>
    <name evidence="2" type="ORF">BVG16_28200</name>
</gene>
<dbReference type="SUPFAM" id="SSF51735">
    <property type="entry name" value="NAD(P)-binding Rossmann-fold domains"/>
    <property type="match status" value="1"/>
</dbReference>
<dbReference type="InterPro" id="IPR000683">
    <property type="entry name" value="Gfo/Idh/MocA-like_OxRdtase_N"/>
</dbReference>
<sequence length="302" mass="32931">MKVDSINIGLVGTDSSHSVAFTRLLNDPTDANHVPGGKVVAAFLGGSLDFPLSADRVEGFMATLETEFGVRKLDSPEEVAANCDAILLTSADGRVHLDQFRRIAPYGKPVFIDKPLALNSGDAKEIFRIAQQHQLPLMSSSALRYAQQISDDLERGGAVAVTGADVGGPLAVEPTQSYYYWYGIHSVELLYAIMGKGCSEVRVTTTEDYDVIAAIWKDGRSGTVRLSRLPETPFSAIIHREGQISAVEIDLDRKPVYASLLEQVMILFHTQTPPLDSKETLEVIRFVEAAEESRRSGNPVLL</sequence>
<reference evidence="2 3" key="1">
    <citation type="submission" date="2017-01" db="EMBL/GenBank/DDBJ databases">
        <title>Genome analysis of Paenibacillus selenitrireducens ES3-24.</title>
        <authorList>
            <person name="Xu D."/>
            <person name="Yao R."/>
            <person name="Zheng S."/>
        </authorList>
    </citation>
    <scope>NUCLEOTIDE SEQUENCE [LARGE SCALE GENOMIC DNA]</scope>
    <source>
        <strain evidence="2 3">ES3-24</strain>
    </source>
</reference>
<dbReference type="Pfam" id="PF01408">
    <property type="entry name" value="GFO_IDH_MocA"/>
    <property type="match status" value="1"/>
</dbReference>
<dbReference type="STRING" id="1324314.BVG16_28200"/>
<dbReference type="Gene3D" id="3.40.50.720">
    <property type="entry name" value="NAD(P)-binding Rossmann-like Domain"/>
    <property type="match status" value="1"/>
</dbReference>
<name>A0A1T2X0U0_9BACL</name>
<evidence type="ECO:0000313" key="2">
    <source>
        <dbReference type="EMBL" id="OPA73514.1"/>
    </source>
</evidence>
<proteinExistence type="predicted"/>
<dbReference type="Proteomes" id="UP000190188">
    <property type="component" value="Unassembled WGS sequence"/>
</dbReference>
<comment type="caution">
    <text evidence="2">The sequence shown here is derived from an EMBL/GenBank/DDBJ whole genome shotgun (WGS) entry which is preliminary data.</text>
</comment>
<evidence type="ECO:0000313" key="3">
    <source>
        <dbReference type="Proteomes" id="UP000190188"/>
    </source>
</evidence>
<evidence type="ECO:0000259" key="1">
    <source>
        <dbReference type="Pfam" id="PF01408"/>
    </source>
</evidence>
<feature type="domain" description="Gfo/Idh/MocA-like oxidoreductase N-terminal" evidence="1">
    <location>
        <begin position="64"/>
        <end position="138"/>
    </location>
</feature>
<dbReference type="InterPro" id="IPR036291">
    <property type="entry name" value="NAD(P)-bd_dom_sf"/>
</dbReference>
<keyword evidence="3" id="KW-1185">Reference proteome</keyword>
<dbReference type="GO" id="GO:0000166">
    <property type="term" value="F:nucleotide binding"/>
    <property type="evidence" value="ECO:0007669"/>
    <property type="project" value="InterPro"/>
</dbReference>
<organism evidence="2 3">
    <name type="scientific">Paenibacillus selenitireducens</name>
    <dbReference type="NCBI Taxonomy" id="1324314"/>
    <lineage>
        <taxon>Bacteria</taxon>
        <taxon>Bacillati</taxon>
        <taxon>Bacillota</taxon>
        <taxon>Bacilli</taxon>
        <taxon>Bacillales</taxon>
        <taxon>Paenibacillaceae</taxon>
        <taxon>Paenibacillus</taxon>
    </lineage>
</organism>
<dbReference type="OrthoDB" id="128220at2"/>